<feature type="region of interest" description="Disordered" evidence="4">
    <location>
        <begin position="88"/>
        <end position="112"/>
    </location>
</feature>
<keyword evidence="3" id="KW-0539">Nucleus</keyword>
<dbReference type="PANTHER" id="PTHR31001:SF50">
    <property type="entry name" value="ZN(II)2CYS6 TRANSCRIPTION FACTOR (EUROFUNG)"/>
    <property type="match status" value="1"/>
</dbReference>
<reference evidence="6" key="1">
    <citation type="submission" date="2022-07" db="EMBL/GenBank/DDBJ databases">
        <title>Genome Sequence of Xylaria arbuscula.</title>
        <authorList>
            <person name="Buettner E."/>
        </authorList>
    </citation>
    <scope>NUCLEOTIDE SEQUENCE</scope>
    <source>
        <strain evidence="6">VT107</strain>
    </source>
</reference>
<keyword evidence="2" id="KW-0479">Metal-binding</keyword>
<dbReference type="InterPro" id="IPR001138">
    <property type="entry name" value="Zn2Cys6_DnaBD"/>
</dbReference>
<evidence type="ECO:0000256" key="2">
    <source>
        <dbReference type="ARBA" id="ARBA00022723"/>
    </source>
</evidence>
<feature type="compositionally biased region" description="Acidic residues" evidence="4">
    <location>
        <begin position="156"/>
        <end position="165"/>
    </location>
</feature>
<dbReference type="PROSITE" id="PS00463">
    <property type="entry name" value="ZN2_CY6_FUNGAL_1"/>
    <property type="match status" value="1"/>
</dbReference>
<evidence type="ECO:0000259" key="5">
    <source>
        <dbReference type="PROSITE" id="PS50048"/>
    </source>
</evidence>
<evidence type="ECO:0000313" key="7">
    <source>
        <dbReference type="Proteomes" id="UP001148614"/>
    </source>
</evidence>
<dbReference type="PANTHER" id="PTHR31001">
    <property type="entry name" value="UNCHARACTERIZED TRANSCRIPTIONAL REGULATORY PROTEIN"/>
    <property type="match status" value="1"/>
</dbReference>
<evidence type="ECO:0000256" key="1">
    <source>
        <dbReference type="ARBA" id="ARBA00004123"/>
    </source>
</evidence>
<dbReference type="GO" id="GO:0006351">
    <property type="term" value="P:DNA-templated transcription"/>
    <property type="evidence" value="ECO:0007669"/>
    <property type="project" value="InterPro"/>
</dbReference>
<evidence type="ECO:0000313" key="6">
    <source>
        <dbReference type="EMBL" id="KAJ3569010.1"/>
    </source>
</evidence>
<dbReference type="InterPro" id="IPR007219">
    <property type="entry name" value="XnlR_reg_dom"/>
</dbReference>
<proteinExistence type="predicted"/>
<dbReference type="Proteomes" id="UP001148614">
    <property type="component" value="Unassembled WGS sequence"/>
</dbReference>
<dbReference type="Pfam" id="PF00172">
    <property type="entry name" value="Zn_clus"/>
    <property type="match status" value="1"/>
</dbReference>
<feature type="region of interest" description="Disordered" evidence="4">
    <location>
        <begin position="152"/>
        <end position="187"/>
    </location>
</feature>
<dbReference type="PROSITE" id="PS50048">
    <property type="entry name" value="ZN2_CY6_FUNGAL_2"/>
    <property type="match status" value="1"/>
</dbReference>
<dbReference type="InterPro" id="IPR036864">
    <property type="entry name" value="Zn2-C6_fun-type_DNA-bd_sf"/>
</dbReference>
<dbReference type="CDD" id="cd12148">
    <property type="entry name" value="fungal_TF_MHR"/>
    <property type="match status" value="1"/>
</dbReference>
<evidence type="ECO:0000256" key="3">
    <source>
        <dbReference type="ARBA" id="ARBA00023242"/>
    </source>
</evidence>
<dbReference type="Pfam" id="PF04082">
    <property type="entry name" value="Fungal_trans"/>
    <property type="match status" value="1"/>
</dbReference>
<feature type="region of interest" description="Disordered" evidence="4">
    <location>
        <begin position="481"/>
        <end position="510"/>
    </location>
</feature>
<dbReference type="EMBL" id="JANPWZ010001077">
    <property type="protein sequence ID" value="KAJ3569010.1"/>
    <property type="molecule type" value="Genomic_DNA"/>
</dbReference>
<feature type="domain" description="Zn(2)-C6 fungal-type" evidence="5">
    <location>
        <begin position="14"/>
        <end position="43"/>
    </location>
</feature>
<dbReference type="GO" id="GO:0000981">
    <property type="term" value="F:DNA-binding transcription factor activity, RNA polymerase II-specific"/>
    <property type="evidence" value="ECO:0007669"/>
    <property type="project" value="InterPro"/>
</dbReference>
<dbReference type="CDD" id="cd00067">
    <property type="entry name" value="GAL4"/>
    <property type="match status" value="1"/>
</dbReference>
<dbReference type="GO" id="GO:0008270">
    <property type="term" value="F:zinc ion binding"/>
    <property type="evidence" value="ECO:0007669"/>
    <property type="project" value="InterPro"/>
</dbReference>
<gene>
    <name evidence="6" type="ORF">NPX13_g6228</name>
</gene>
<sequence length="575" mass="62156">MAGDGEPPKKPPLSCTSCRARKLKCNKQDPCSNCERSGSECIFPARKRIQRPRKTKNAELLQRLKRLESIVGKVGLGDLEGIEAAQTDATDTQDTEGQLHPTTTTDLRPHGENVTCGIKGVRPPQDSTALRYLSGEFWSSLCDEVGGLRQALEQSTDSDDDEYDGGEGTTPESVGSGGSGIPATPGLLLGTSQARGLPFVPHPSPDHIRYLASVYFRNVDMHLKILHRPTILNALHSLADNPEIALDLSHEHTALSFAIYYAAITSLTSSECVQALGRPRADLAALFEAGIEQALARADYLNNTSLETLQALTLYACCLRSHNGSRASWALLGLPIRLAQALNLHQDGDGRNSGVQPIRGRAAPATVVAAHHDVEFGPDTTVPLQDRPGPSDTTFSLLTAQSSGIFLWAEHAHKEIPSETETARRAKHLESQFVNGANPEHAGSYLASVTARLIILKMWLLVRYPVHPRDGHTAVMAKGKASTSHTGIPDVARLSQPNLDSSSSTADSTSAAFVSRESTLRTALSIMELSESLATGPYSDRFRWWSETYVQWHPLAVALAELCTQTQGGIVEHAH</sequence>
<dbReference type="GO" id="GO:0003677">
    <property type="term" value="F:DNA binding"/>
    <property type="evidence" value="ECO:0007669"/>
    <property type="project" value="InterPro"/>
</dbReference>
<keyword evidence="7" id="KW-1185">Reference proteome</keyword>
<organism evidence="6 7">
    <name type="scientific">Xylaria arbuscula</name>
    <dbReference type="NCBI Taxonomy" id="114810"/>
    <lineage>
        <taxon>Eukaryota</taxon>
        <taxon>Fungi</taxon>
        <taxon>Dikarya</taxon>
        <taxon>Ascomycota</taxon>
        <taxon>Pezizomycotina</taxon>
        <taxon>Sordariomycetes</taxon>
        <taxon>Xylariomycetidae</taxon>
        <taxon>Xylariales</taxon>
        <taxon>Xylariaceae</taxon>
        <taxon>Xylaria</taxon>
    </lineage>
</organism>
<dbReference type="Gene3D" id="4.10.240.10">
    <property type="entry name" value="Zn(2)-C6 fungal-type DNA-binding domain"/>
    <property type="match status" value="1"/>
</dbReference>
<comment type="subcellular location">
    <subcellularLocation>
        <location evidence="1">Nucleus</location>
    </subcellularLocation>
</comment>
<comment type="caution">
    <text evidence="6">The sequence shown here is derived from an EMBL/GenBank/DDBJ whole genome shotgun (WGS) entry which is preliminary data.</text>
</comment>
<dbReference type="SMART" id="SM00066">
    <property type="entry name" value="GAL4"/>
    <property type="match status" value="1"/>
</dbReference>
<dbReference type="VEuPathDB" id="FungiDB:F4678DRAFT_468881"/>
<feature type="compositionally biased region" description="Low complexity" evidence="4">
    <location>
        <begin position="500"/>
        <end position="510"/>
    </location>
</feature>
<accession>A0A9W8TKB2</accession>
<dbReference type="AlphaFoldDB" id="A0A9W8TKB2"/>
<dbReference type="InterPro" id="IPR050613">
    <property type="entry name" value="Sec_Metabolite_Reg"/>
</dbReference>
<dbReference type="GO" id="GO:0005634">
    <property type="term" value="C:nucleus"/>
    <property type="evidence" value="ECO:0007669"/>
    <property type="project" value="UniProtKB-SubCell"/>
</dbReference>
<evidence type="ECO:0000256" key="4">
    <source>
        <dbReference type="SAM" id="MobiDB-lite"/>
    </source>
</evidence>
<protein>
    <recommendedName>
        <fullName evidence="5">Zn(2)-C6 fungal-type domain-containing protein</fullName>
    </recommendedName>
</protein>
<dbReference type="SUPFAM" id="SSF57701">
    <property type="entry name" value="Zn2/Cys6 DNA-binding domain"/>
    <property type="match status" value="1"/>
</dbReference>
<name>A0A9W8TKB2_9PEZI</name>